<keyword evidence="2" id="KW-1185">Reference proteome</keyword>
<feature type="compositionally biased region" description="Basic and acidic residues" evidence="1">
    <location>
        <begin position="232"/>
        <end position="251"/>
    </location>
</feature>
<feature type="compositionally biased region" description="Basic and acidic residues" evidence="1">
    <location>
        <begin position="268"/>
        <end position="284"/>
    </location>
</feature>
<dbReference type="OrthoDB" id="5562606at2759"/>
<dbReference type="GO" id="GO:0016324">
    <property type="term" value="C:apical plasma membrane"/>
    <property type="evidence" value="ECO:0007669"/>
    <property type="project" value="TreeGrafter"/>
</dbReference>
<dbReference type="AlphaFoldDB" id="A0A9U8DWP3"/>
<proteinExistence type="predicted"/>
<feature type="compositionally biased region" description="Basic and acidic residues" evidence="1">
    <location>
        <begin position="33"/>
        <end position="46"/>
    </location>
</feature>
<feature type="region of interest" description="Disordered" evidence="1">
    <location>
        <begin position="294"/>
        <end position="313"/>
    </location>
</feature>
<dbReference type="KEGG" id="bgt:106053341"/>
<dbReference type="PANTHER" id="PTHR14938:SF2">
    <property type="entry name" value="HCLS1-ASSOCIATED PROTEIN X-1"/>
    <property type="match status" value="1"/>
</dbReference>
<dbReference type="GeneID" id="106053341"/>
<dbReference type="GO" id="GO:0015629">
    <property type="term" value="C:actin cytoskeleton"/>
    <property type="evidence" value="ECO:0007669"/>
    <property type="project" value="TreeGrafter"/>
</dbReference>
<reference evidence="3" key="1">
    <citation type="submission" date="2025-08" db="UniProtKB">
        <authorList>
            <consortium name="RefSeq"/>
        </authorList>
    </citation>
    <scope>IDENTIFICATION</scope>
</reference>
<dbReference type="GO" id="GO:0016529">
    <property type="term" value="C:sarcoplasmic reticulum"/>
    <property type="evidence" value="ECO:0007669"/>
    <property type="project" value="TreeGrafter"/>
</dbReference>
<evidence type="ECO:0000256" key="1">
    <source>
        <dbReference type="SAM" id="MobiDB-lite"/>
    </source>
</evidence>
<evidence type="ECO:0000313" key="3">
    <source>
        <dbReference type="RefSeq" id="XP_013064336.2"/>
    </source>
</evidence>
<dbReference type="GO" id="GO:0043066">
    <property type="term" value="P:negative regulation of apoptotic process"/>
    <property type="evidence" value="ECO:0007669"/>
    <property type="project" value="InterPro"/>
</dbReference>
<dbReference type="GO" id="GO:0030833">
    <property type="term" value="P:regulation of actin filament polymerization"/>
    <property type="evidence" value="ECO:0007669"/>
    <property type="project" value="TreeGrafter"/>
</dbReference>
<dbReference type="RefSeq" id="XP_013064336.2">
    <property type="nucleotide sequence ID" value="XM_013208882.2"/>
</dbReference>
<sequence length="327" mass="37420">MDMGDMFRRLFGLRSARRSDRFVDADDSDDDDSFHNHMNDNSKYNENDDDTGMGIFFGSLNGLEDMFEHFHGDMQRQMEAIQKEMEDIMRGFGAVDFSSVFHGPTFREIEPSKDSKAEDSSPKIWFGSVSPFFNNGLRKEKQSPRDFMLKENYLDTPKAIETPSKGYEAPILVPHGDDLRSTDSDLDGKISEDKLIDLIKKPNVVEPSHPEQRQPSFFSTSKSYSFSTFRGPDGRIEEKRVSRDSSGREESTVTMKLGDRAYSVTEVTHPDGKHEKRESYNNVDEKDLSKFLESWSKPNGSLMPPPQHSDLDSKDVDLFSKLFGRKF</sequence>
<feature type="region of interest" description="Disordered" evidence="1">
    <location>
        <begin position="24"/>
        <end position="47"/>
    </location>
</feature>
<feature type="region of interest" description="Disordered" evidence="1">
    <location>
        <begin position="222"/>
        <end position="284"/>
    </location>
</feature>
<dbReference type="Proteomes" id="UP001165740">
    <property type="component" value="Chromosome 1"/>
</dbReference>
<gene>
    <name evidence="3" type="primary">LOC106053341</name>
</gene>
<protein>
    <submittedName>
        <fullName evidence="3">HCLS1-associated protein X-1-like isoform X1</fullName>
    </submittedName>
</protein>
<dbReference type="InterPro" id="IPR017248">
    <property type="entry name" value="HAX-1"/>
</dbReference>
<dbReference type="OMA" id="WRQMESL"/>
<name>A0A9U8DWP3_BIOGL</name>
<dbReference type="GO" id="GO:0005739">
    <property type="term" value="C:mitochondrion"/>
    <property type="evidence" value="ECO:0007669"/>
    <property type="project" value="TreeGrafter"/>
</dbReference>
<dbReference type="GO" id="GO:0030136">
    <property type="term" value="C:clathrin-coated vesicle"/>
    <property type="evidence" value="ECO:0007669"/>
    <property type="project" value="TreeGrafter"/>
</dbReference>
<dbReference type="PANTHER" id="PTHR14938">
    <property type="entry name" value="HCLS1-ASSOCIATED PROTEIN X-1"/>
    <property type="match status" value="1"/>
</dbReference>
<accession>A0A9U8DWP3</accession>
<organism evidence="2 3">
    <name type="scientific">Biomphalaria glabrata</name>
    <name type="common">Bloodfluke planorb</name>
    <name type="synonym">Freshwater snail</name>
    <dbReference type="NCBI Taxonomy" id="6526"/>
    <lineage>
        <taxon>Eukaryota</taxon>
        <taxon>Metazoa</taxon>
        <taxon>Spiralia</taxon>
        <taxon>Lophotrochozoa</taxon>
        <taxon>Mollusca</taxon>
        <taxon>Gastropoda</taxon>
        <taxon>Heterobranchia</taxon>
        <taxon>Euthyneura</taxon>
        <taxon>Panpulmonata</taxon>
        <taxon>Hygrophila</taxon>
        <taxon>Lymnaeoidea</taxon>
        <taxon>Planorbidae</taxon>
        <taxon>Biomphalaria</taxon>
    </lineage>
</organism>
<evidence type="ECO:0000313" key="2">
    <source>
        <dbReference type="Proteomes" id="UP001165740"/>
    </source>
</evidence>